<proteinExistence type="predicted"/>
<accession>A0A9N9I8I2</accession>
<protein>
    <submittedName>
        <fullName evidence="1">9144_t:CDS:1</fullName>
    </submittedName>
</protein>
<gene>
    <name evidence="1" type="ORF">FMOSSE_LOCUS15188</name>
</gene>
<dbReference type="Proteomes" id="UP000789375">
    <property type="component" value="Unassembled WGS sequence"/>
</dbReference>
<feature type="non-terminal residue" evidence="1">
    <location>
        <position position="69"/>
    </location>
</feature>
<organism evidence="1 2">
    <name type="scientific">Funneliformis mosseae</name>
    <name type="common">Endomycorrhizal fungus</name>
    <name type="synonym">Glomus mosseae</name>
    <dbReference type="NCBI Taxonomy" id="27381"/>
    <lineage>
        <taxon>Eukaryota</taxon>
        <taxon>Fungi</taxon>
        <taxon>Fungi incertae sedis</taxon>
        <taxon>Mucoromycota</taxon>
        <taxon>Glomeromycotina</taxon>
        <taxon>Glomeromycetes</taxon>
        <taxon>Glomerales</taxon>
        <taxon>Glomeraceae</taxon>
        <taxon>Funneliformis</taxon>
    </lineage>
</organism>
<name>A0A9N9I8I2_FUNMO</name>
<evidence type="ECO:0000313" key="2">
    <source>
        <dbReference type="Proteomes" id="UP000789375"/>
    </source>
</evidence>
<keyword evidence="2" id="KW-1185">Reference proteome</keyword>
<reference evidence="1" key="1">
    <citation type="submission" date="2021-06" db="EMBL/GenBank/DDBJ databases">
        <authorList>
            <person name="Kallberg Y."/>
            <person name="Tangrot J."/>
            <person name="Rosling A."/>
        </authorList>
    </citation>
    <scope>NUCLEOTIDE SEQUENCE</scope>
    <source>
        <strain evidence="1">87-6 pot B 2015</strain>
    </source>
</reference>
<feature type="non-terminal residue" evidence="1">
    <location>
        <position position="1"/>
    </location>
</feature>
<dbReference type="EMBL" id="CAJVPP010014323">
    <property type="protein sequence ID" value="CAG8723786.1"/>
    <property type="molecule type" value="Genomic_DNA"/>
</dbReference>
<sequence length="69" mass="7600">YLPSASASTPNSNINLPDLYQTLLVEKKPNVYSCINSVSLLPNQILLVKDRSDKFLEDAGFVLANYVAI</sequence>
<comment type="caution">
    <text evidence="1">The sequence shown here is derived from an EMBL/GenBank/DDBJ whole genome shotgun (WGS) entry which is preliminary data.</text>
</comment>
<evidence type="ECO:0000313" key="1">
    <source>
        <dbReference type="EMBL" id="CAG8723786.1"/>
    </source>
</evidence>
<dbReference type="AlphaFoldDB" id="A0A9N9I8I2"/>